<dbReference type="HOGENOM" id="CLU_3435955_0_0_1"/>
<proteinExistence type="predicted"/>
<evidence type="ECO:0000313" key="1">
    <source>
        <dbReference type="EMBL" id="EQB46842.1"/>
    </source>
</evidence>
<protein>
    <submittedName>
        <fullName evidence="1">Uncharacterized protein</fullName>
    </submittedName>
</protein>
<accession>T0JV16</accession>
<comment type="caution">
    <text evidence="1">The sequence shown here is derived from an EMBL/GenBank/DDBJ whole genome shotgun (WGS) entry which is preliminary data.</text>
</comment>
<sequence length="13" mass="1621">MEYVERPNRKGIE</sequence>
<name>T0JV16_COLGC</name>
<evidence type="ECO:0000313" key="2">
    <source>
        <dbReference type="Proteomes" id="UP000015530"/>
    </source>
</evidence>
<organism evidence="1 2">
    <name type="scientific">Colletotrichum gloeosporioides (strain Cg-14)</name>
    <name type="common">Anthracnose fungus</name>
    <name type="synonym">Glomerella cingulata</name>
    <dbReference type="NCBI Taxonomy" id="1237896"/>
    <lineage>
        <taxon>Eukaryota</taxon>
        <taxon>Fungi</taxon>
        <taxon>Dikarya</taxon>
        <taxon>Ascomycota</taxon>
        <taxon>Pezizomycotina</taxon>
        <taxon>Sordariomycetes</taxon>
        <taxon>Hypocreomycetidae</taxon>
        <taxon>Glomerellales</taxon>
        <taxon>Glomerellaceae</taxon>
        <taxon>Colletotrichum</taxon>
        <taxon>Colletotrichum gloeosporioides species complex</taxon>
    </lineage>
</organism>
<dbReference type="EMBL" id="AMYD01003236">
    <property type="protein sequence ID" value="EQB46842.1"/>
    <property type="molecule type" value="Genomic_DNA"/>
</dbReference>
<gene>
    <name evidence="1" type="ORF">CGLO_14084</name>
</gene>
<reference evidence="2" key="1">
    <citation type="journal article" date="2013" name="Mol. Plant Microbe Interact.">
        <title>Global aspects of pacC regulation of pathogenicity genes in Colletotrichum gloeosporioides as revealed by transcriptome analysis.</title>
        <authorList>
            <person name="Alkan N."/>
            <person name="Meng X."/>
            <person name="Friedlander G."/>
            <person name="Reuveni E."/>
            <person name="Sukno S."/>
            <person name="Sherman A."/>
            <person name="Thon M."/>
            <person name="Fluhr R."/>
            <person name="Prusky D."/>
        </authorList>
    </citation>
    <scope>NUCLEOTIDE SEQUENCE [LARGE SCALE GENOMIC DNA]</scope>
    <source>
        <strain evidence="2">Cg-14</strain>
    </source>
</reference>
<dbReference type="Proteomes" id="UP000015530">
    <property type="component" value="Unassembled WGS sequence"/>
</dbReference>